<feature type="non-terminal residue" evidence="1">
    <location>
        <position position="35"/>
    </location>
</feature>
<protein>
    <submittedName>
        <fullName evidence="1">tRNA(Ile)-lysidine synthetase</fullName>
    </submittedName>
</protein>
<comment type="caution">
    <text evidence="1">The sequence shown here is derived from an EMBL/GenBank/DDBJ whole genome shotgun (WGS) entry which is preliminary data.</text>
</comment>
<proteinExistence type="predicted"/>
<accession>A0A317JSI6</accession>
<name>A0A317JSI6_9ACTN</name>
<sequence>MAALAPPVAATRIAVRRALAGLTGAGPVLVACSGG</sequence>
<dbReference type="AlphaFoldDB" id="A0A317JSI6"/>
<dbReference type="Proteomes" id="UP000245683">
    <property type="component" value="Unassembled WGS sequence"/>
</dbReference>
<dbReference type="EMBL" id="QGSV01000457">
    <property type="protein sequence ID" value="PWU43328.1"/>
    <property type="molecule type" value="Genomic_DNA"/>
</dbReference>
<evidence type="ECO:0000313" key="2">
    <source>
        <dbReference type="Proteomes" id="UP000245683"/>
    </source>
</evidence>
<reference evidence="2" key="1">
    <citation type="submission" date="2018-05" db="EMBL/GenBank/DDBJ databases">
        <title>Micromonospora globispora sp. nov. and Micromonospora rugosa sp. nov., isolated from marine sediment.</title>
        <authorList>
            <person name="Carro L."/>
            <person name="Aysel V."/>
            <person name="Cetin D."/>
            <person name="Igual J.M."/>
            <person name="Klenk H.-P."/>
            <person name="Trujillo M.E."/>
            <person name="Sahin N."/>
        </authorList>
    </citation>
    <scope>NUCLEOTIDE SEQUENCE [LARGE SCALE GENOMIC DNA]</scope>
    <source>
        <strain evidence="2">S2904</strain>
    </source>
</reference>
<organism evidence="1 2">
    <name type="scientific">Micromonospora globispora</name>
    <dbReference type="NCBI Taxonomy" id="1450148"/>
    <lineage>
        <taxon>Bacteria</taxon>
        <taxon>Bacillati</taxon>
        <taxon>Actinomycetota</taxon>
        <taxon>Actinomycetes</taxon>
        <taxon>Micromonosporales</taxon>
        <taxon>Micromonosporaceae</taxon>
        <taxon>Micromonospora</taxon>
    </lineage>
</organism>
<evidence type="ECO:0000313" key="1">
    <source>
        <dbReference type="EMBL" id="PWU43328.1"/>
    </source>
</evidence>
<gene>
    <name evidence="1" type="ORF">DLJ46_31960</name>
</gene>
<keyword evidence="2" id="KW-1185">Reference proteome</keyword>